<proteinExistence type="predicted"/>
<protein>
    <recommendedName>
        <fullName evidence="4">PPM-type phosphatase domain-containing protein</fullName>
    </recommendedName>
</protein>
<gene>
    <name evidence="2" type="ORF">RESH_02967</name>
</gene>
<sequence>MSRNPSNFLRVHRGDHASDSAKLSSKQRQMKSHGKRALVTSGDAHRLASQANDLADQLQAQQAILRQQQVELAIQATMAAGQSSRPDPTESIDRLLGDATLATGTTAAAVYLLDDETEYLATRFVFGLSPAERLGSQRPLRGARGDLEAMVKGLVAIDDMDLGPINTWRSPEPFPSGICVCLGETEMPIGTMWLYAAAVTAFNDVHTAAARLAASNLQQTLLRLAEQEAAPDSSIRLILPSDVTLDRSREVSPPPHETHDDTETISEHNPTSNETALVEEDSDGVVPPDTVAPPADDIGFPPADASVSVNAPVTDNSSDEIQTKSATKDRLDLIDDDTLLDAALESAIEAQLVKSDELIADLQRDLDLPEKTTYGFVADDSVADDSVADDRALDDNALDDVALDNAFAETDDAAQSSSLNEDAEQWPLLSGYDEETMRLAAKLDLQDAQFLSGEYDPTEIDQFDADALEFHHGWDNDELDGHVADEDDSLCSDFADTSDLDDSEPFHGSILSLDSTLDEPSKPESDTIDAIDDIIALIDDFDSDFPSRAPEPGEDDHSILTNQSVEVAPEPEDIDLAHQVSIWQHQTLPMGAKICPSWYADGMIESPLDVAQSWHHWDILPDGQIALAICQPNGGATPKIDLSNVMDVTVVRAALQAHMGYRHQPSDAVRRAYDTLFQIRDHSFVGEGHGNVSLLYAQIDPETGETRMASTGDWSTLAISKFGYRPVGWLDRESDRNHRELGTSDLDTTGLGNVDITSSHLYLQQGEVFLVAGCQWMGLQPATAVPGYPQHQIGTAITQAMREGKLSPLAALRTWMAETPLNGERSAMALHRFGE</sequence>
<feature type="region of interest" description="Disordered" evidence="1">
    <location>
        <begin position="246"/>
        <end position="324"/>
    </location>
</feature>
<evidence type="ECO:0008006" key="4">
    <source>
        <dbReference type="Google" id="ProtNLM"/>
    </source>
</evidence>
<dbReference type="OrthoDB" id="250169at2"/>
<accession>M5SFJ8</accession>
<dbReference type="Proteomes" id="UP000011996">
    <property type="component" value="Unassembled WGS sequence"/>
</dbReference>
<name>M5SFJ8_9BACT</name>
<reference evidence="2 3" key="1">
    <citation type="journal article" date="2013" name="Mar. Genomics">
        <title>Expression of sulfatases in Rhodopirellula baltica and the diversity of sulfatases in the genus Rhodopirellula.</title>
        <authorList>
            <person name="Wegner C.E."/>
            <person name="Richter-Heitmann T."/>
            <person name="Klindworth A."/>
            <person name="Klockow C."/>
            <person name="Richter M."/>
            <person name="Achstetter T."/>
            <person name="Glockner F.O."/>
            <person name="Harder J."/>
        </authorList>
    </citation>
    <scope>NUCLEOTIDE SEQUENCE [LARGE SCALE GENOMIC DNA]</scope>
    <source>
        <strain evidence="2 3">SH398</strain>
    </source>
</reference>
<evidence type="ECO:0000256" key="1">
    <source>
        <dbReference type="SAM" id="MobiDB-lite"/>
    </source>
</evidence>
<evidence type="ECO:0000313" key="2">
    <source>
        <dbReference type="EMBL" id="EMI26467.1"/>
    </source>
</evidence>
<dbReference type="PATRIC" id="fig|1263868.3.peg.3209"/>
<evidence type="ECO:0000313" key="3">
    <source>
        <dbReference type="Proteomes" id="UP000011996"/>
    </source>
</evidence>
<comment type="caution">
    <text evidence="2">The sequence shown here is derived from an EMBL/GenBank/DDBJ whole genome shotgun (WGS) entry which is preliminary data.</text>
</comment>
<feature type="compositionally biased region" description="Basic and acidic residues" evidence="1">
    <location>
        <begin position="246"/>
        <end position="266"/>
    </location>
</feature>
<organism evidence="2 3">
    <name type="scientific">Rhodopirellula europaea SH398</name>
    <dbReference type="NCBI Taxonomy" id="1263868"/>
    <lineage>
        <taxon>Bacteria</taxon>
        <taxon>Pseudomonadati</taxon>
        <taxon>Planctomycetota</taxon>
        <taxon>Planctomycetia</taxon>
        <taxon>Pirellulales</taxon>
        <taxon>Pirellulaceae</taxon>
        <taxon>Rhodopirellula</taxon>
    </lineage>
</organism>
<feature type="compositionally biased region" description="Low complexity" evidence="1">
    <location>
        <begin position="284"/>
        <end position="297"/>
    </location>
</feature>
<dbReference type="AlphaFoldDB" id="M5SFJ8"/>
<dbReference type="EMBL" id="ANOF01000092">
    <property type="protein sequence ID" value="EMI26467.1"/>
    <property type="molecule type" value="Genomic_DNA"/>
</dbReference>
<dbReference type="STRING" id="1263868.RESH_02967"/>
<feature type="compositionally biased region" description="Polar residues" evidence="1">
    <location>
        <begin position="307"/>
        <end position="324"/>
    </location>
</feature>